<evidence type="ECO:0000256" key="4">
    <source>
        <dbReference type="ARBA" id="ARBA00022525"/>
    </source>
</evidence>
<evidence type="ECO:0000256" key="1">
    <source>
        <dbReference type="ARBA" id="ARBA00004175"/>
    </source>
</evidence>
<evidence type="ECO:0000256" key="6">
    <source>
        <dbReference type="ARBA" id="ARBA00022656"/>
    </source>
</evidence>
<dbReference type="GO" id="GO:0044231">
    <property type="term" value="C:host cell presynaptic membrane"/>
    <property type="evidence" value="ECO:0007669"/>
    <property type="project" value="UniProtKB-KW"/>
</dbReference>
<protein>
    <submittedName>
        <fullName evidence="10">Uncharacterized protein</fullName>
    </submittedName>
</protein>
<keyword evidence="9" id="KW-1053">Target membrane</keyword>
<keyword evidence="4" id="KW-0964">Secreted</keyword>
<keyword evidence="9" id="KW-0472">Membrane</keyword>
<keyword evidence="6" id="KW-0800">Toxin</keyword>
<dbReference type="InterPro" id="IPR002110">
    <property type="entry name" value="Ankyrin_rpt"/>
</dbReference>
<name>A0AAV4PEJ7_9ARAC</name>
<gene>
    <name evidence="10" type="ORF">CDAR_49512</name>
</gene>
<dbReference type="AlphaFoldDB" id="A0AAV4PEJ7"/>
<evidence type="ECO:0000256" key="9">
    <source>
        <dbReference type="ARBA" id="ARBA00023298"/>
    </source>
</evidence>
<dbReference type="InterPro" id="IPR036770">
    <property type="entry name" value="Ankyrin_rpt-contain_sf"/>
</dbReference>
<accession>A0AAV4PEJ7</accession>
<dbReference type="EMBL" id="BPLQ01002602">
    <property type="protein sequence ID" value="GIX94334.1"/>
    <property type="molecule type" value="Genomic_DNA"/>
</dbReference>
<dbReference type="GO" id="GO:0005576">
    <property type="term" value="C:extracellular region"/>
    <property type="evidence" value="ECO:0007669"/>
    <property type="project" value="UniProtKB-SubCell"/>
</dbReference>
<dbReference type="Proteomes" id="UP001054837">
    <property type="component" value="Unassembled WGS sequence"/>
</dbReference>
<evidence type="ECO:0000256" key="3">
    <source>
        <dbReference type="ARBA" id="ARBA00022483"/>
    </source>
</evidence>
<keyword evidence="11" id="KW-1185">Reference proteome</keyword>
<proteinExistence type="predicted"/>
<dbReference type="GO" id="GO:0090729">
    <property type="term" value="F:toxin activity"/>
    <property type="evidence" value="ECO:0007669"/>
    <property type="project" value="UniProtKB-KW"/>
</dbReference>
<evidence type="ECO:0000256" key="5">
    <source>
        <dbReference type="ARBA" id="ARBA00022537"/>
    </source>
</evidence>
<evidence type="ECO:0000256" key="2">
    <source>
        <dbReference type="ARBA" id="ARBA00004613"/>
    </source>
</evidence>
<evidence type="ECO:0000256" key="7">
    <source>
        <dbReference type="ARBA" id="ARBA00022699"/>
    </source>
</evidence>
<evidence type="ECO:0000313" key="10">
    <source>
        <dbReference type="EMBL" id="GIX94334.1"/>
    </source>
</evidence>
<feature type="non-terminal residue" evidence="10">
    <location>
        <position position="1"/>
    </location>
</feature>
<keyword evidence="7" id="KW-0528">Neurotoxin</keyword>
<dbReference type="GO" id="GO:0044218">
    <property type="term" value="C:other organism cell membrane"/>
    <property type="evidence" value="ECO:0007669"/>
    <property type="project" value="UniProtKB-KW"/>
</dbReference>
<comment type="caution">
    <text evidence="10">The sequence shown here is derived from an EMBL/GenBank/DDBJ whole genome shotgun (WGS) entry which is preliminary data.</text>
</comment>
<reference evidence="10 11" key="1">
    <citation type="submission" date="2021-06" db="EMBL/GenBank/DDBJ databases">
        <title>Caerostris darwini draft genome.</title>
        <authorList>
            <person name="Kono N."/>
            <person name="Arakawa K."/>
        </authorList>
    </citation>
    <scope>NUCLEOTIDE SEQUENCE [LARGE SCALE GENOMIC DNA]</scope>
</reference>
<dbReference type="SUPFAM" id="SSF48403">
    <property type="entry name" value="Ankyrin repeat"/>
    <property type="match status" value="1"/>
</dbReference>
<dbReference type="Pfam" id="PF00023">
    <property type="entry name" value="Ank"/>
    <property type="match status" value="1"/>
</dbReference>
<keyword evidence="8" id="KW-0638">Presynaptic neurotoxin</keyword>
<evidence type="ECO:0000256" key="8">
    <source>
        <dbReference type="ARBA" id="ARBA00023028"/>
    </source>
</evidence>
<sequence>VCVVDNEKTALYIACERESVPYVKLLLQMNSGMNVSTSRGTALHATCLEGDSSRMIFTSNCPEIACPMYEWSHHAA</sequence>
<organism evidence="10 11">
    <name type="scientific">Caerostris darwini</name>
    <dbReference type="NCBI Taxonomy" id="1538125"/>
    <lineage>
        <taxon>Eukaryota</taxon>
        <taxon>Metazoa</taxon>
        <taxon>Ecdysozoa</taxon>
        <taxon>Arthropoda</taxon>
        <taxon>Chelicerata</taxon>
        <taxon>Arachnida</taxon>
        <taxon>Araneae</taxon>
        <taxon>Araneomorphae</taxon>
        <taxon>Entelegynae</taxon>
        <taxon>Araneoidea</taxon>
        <taxon>Araneidae</taxon>
        <taxon>Caerostris</taxon>
    </lineage>
</organism>
<keyword evidence="3" id="KW-0268">Exocytosis</keyword>
<evidence type="ECO:0000313" key="11">
    <source>
        <dbReference type="Proteomes" id="UP001054837"/>
    </source>
</evidence>
<dbReference type="Gene3D" id="1.25.40.20">
    <property type="entry name" value="Ankyrin repeat-containing domain"/>
    <property type="match status" value="1"/>
</dbReference>
<comment type="subcellular location">
    <subcellularLocation>
        <location evidence="2">Secreted</location>
    </subcellularLocation>
    <subcellularLocation>
        <location evidence="1">Target cell membrane</location>
    </subcellularLocation>
</comment>
<keyword evidence="5" id="KW-1052">Target cell membrane</keyword>
<dbReference type="GO" id="GO:0006887">
    <property type="term" value="P:exocytosis"/>
    <property type="evidence" value="ECO:0007669"/>
    <property type="project" value="UniProtKB-KW"/>
</dbReference>